<keyword evidence="6" id="KW-0963">Cytoplasm</keyword>
<evidence type="ECO:0000259" key="9">
    <source>
        <dbReference type="PROSITE" id="PS50862"/>
    </source>
</evidence>
<feature type="binding site" evidence="6 7">
    <location>
        <position position="284"/>
    </location>
    <ligand>
        <name>L-serine</name>
        <dbReference type="ChEBI" id="CHEBI:33384"/>
    </ligand>
</feature>
<evidence type="ECO:0000256" key="8">
    <source>
        <dbReference type="PIRSR" id="PIRSR001529-2"/>
    </source>
</evidence>
<dbReference type="Pfam" id="PF02403">
    <property type="entry name" value="Seryl_tRNA_N"/>
    <property type="match status" value="1"/>
</dbReference>
<evidence type="ECO:0000256" key="5">
    <source>
        <dbReference type="ARBA" id="ARBA00023146"/>
    </source>
</evidence>
<feature type="binding site" evidence="6">
    <location>
        <position position="382"/>
    </location>
    <ligand>
        <name>L-serine</name>
        <dbReference type="ChEBI" id="CHEBI:33384"/>
    </ligand>
</feature>
<dbReference type="InterPro" id="IPR045864">
    <property type="entry name" value="aa-tRNA-synth_II/BPL/LPL"/>
</dbReference>
<evidence type="ECO:0000256" key="2">
    <source>
        <dbReference type="ARBA" id="ARBA00022741"/>
    </source>
</evidence>
<feature type="domain" description="Aminoacyl-transfer RNA synthetases class-II family profile" evidence="9">
    <location>
        <begin position="139"/>
        <end position="407"/>
    </location>
</feature>
<dbReference type="HAMAP" id="MF_00176">
    <property type="entry name" value="Ser_tRNA_synth_type1"/>
    <property type="match status" value="1"/>
</dbReference>
<dbReference type="GO" id="GO:0016260">
    <property type="term" value="P:selenocysteine biosynthetic process"/>
    <property type="evidence" value="ECO:0007669"/>
    <property type="project" value="UniProtKB-UniRule"/>
</dbReference>
<protein>
    <recommendedName>
        <fullName evidence="6">Serine--tRNA ligase</fullName>
        <ecNumber evidence="6">6.1.1.11</ecNumber>
    </recommendedName>
    <alternativeName>
        <fullName evidence="6">Seryl-tRNA synthetase</fullName>
        <shortName evidence="6">SerRS</shortName>
    </alternativeName>
    <alternativeName>
        <fullName evidence="6">Seryl-tRNA(Ser/Sec) synthetase</fullName>
    </alternativeName>
</protein>
<keyword evidence="1 6" id="KW-0436">Ligase</keyword>
<dbReference type="UniPathway" id="UPA00906">
    <property type="reaction ID" value="UER00895"/>
</dbReference>
<dbReference type="InterPro" id="IPR006195">
    <property type="entry name" value="aa-tRNA-synth_II"/>
</dbReference>
<feature type="binding site" evidence="6 8">
    <location>
        <begin position="261"/>
        <end position="263"/>
    </location>
    <ligand>
        <name>ATP</name>
        <dbReference type="ChEBI" id="CHEBI:30616"/>
    </ligand>
</feature>
<accession>A0A7H0H3M2</accession>
<gene>
    <name evidence="6 10" type="primary">serS</name>
    <name evidence="10" type="ORF">H9L22_12870</name>
</gene>
<feature type="binding site" evidence="6">
    <location>
        <begin position="230"/>
        <end position="232"/>
    </location>
    <ligand>
        <name>L-serine</name>
        <dbReference type="ChEBI" id="CHEBI:33384"/>
    </ligand>
</feature>
<evidence type="ECO:0000256" key="7">
    <source>
        <dbReference type="PIRSR" id="PIRSR001529-1"/>
    </source>
</evidence>
<evidence type="ECO:0000256" key="3">
    <source>
        <dbReference type="ARBA" id="ARBA00022840"/>
    </source>
</evidence>
<organism evidence="10 11">
    <name type="scientific">Tessaracoccus defluvii</name>
    <dbReference type="NCBI Taxonomy" id="1285901"/>
    <lineage>
        <taxon>Bacteria</taxon>
        <taxon>Bacillati</taxon>
        <taxon>Actinomycetota</taxon>
        <taxon>Actinomycetes</taxon>
        <taxon>Propionibacteriales</taxon>
        <taxon>Propionibacteriaceae</taxon>
        <taxon>Tessaracoccus</taxon>
    </lineage>
</organism>
<sequence length="424" mass="46519">MIDPKWLRVDPDRVRRSQAARGASVDLVDDLLAADEARRSSILTSETLRAEQKSIGKDVARASGDEKAALLARTKDLSAQVKEATAATAEAEARFSGLMSQLGNLVLDGVPEGGEDEGVVIETVGTPRDFAAEGFTPKDHLELGEALGAIDMERGTKISGSRFYVLTGVGAQLEIALLNLAMTKATEWGFTPMIPPALVKPSAMEGTGFLGQAAQDVYHLPADDLYLVGTSEVALAAYHSDEILDAATLPRQYVAYSPCFRREAGSYGKDTRGIFRVHWFDKVEMFVHCDPVDAEDWHQRLLGFEKQFLEALEVPFQVLDVASGDLGLSAARKFDCYAWLPTQDRYREVTSTSNCTEFQARRLNIRGRFADGVRPVATLNGTLCAMTRIIIMLLENHQQADGSVRVPEALRPYLGGRERLEPIR</sequence>
<dbReference type="KEGG" id="tdf:H9L22_12870"/>
<feature type="binding site" evidence="6 8">
    <location>
        <begin position="348"/>
        <end position="351"/>
    </location>
    <ligand>
        <name>ATP</name>
        <dbReference type="ChEBI" id="CHEBI:30616"/>
    </ligand>
</feature>
<evidence type="ECO:0000313" key="10">
    <source>
        <dbReference type="EMBL" id="QNP55138.1"/>
    </source>
</evidence>
<dbReference type="InterPro" id="IPR042103">
    <property type="entry name" value="SerRS_1_N_sf"/>
</dbReference>
<dbReference type="GO" id="GO:0004828">
    <property type="term" value="F:serine-tRNA ligase activity"/>
    <property type="evidence" value="ECO:0007669"/>
    <property type="project" value="UniProtKB-UniRule"/>
</dbReference>
<feature type="binding site" evidence="8">
    <location>
        <begin position="277"/>
        <end position="280"/>
    </location>
    <ligand>
        <name>ATP</name>
        <dbReference type="ChEBI" id="CHEBI:30616"/>
    </ligand>
</feature>
<dbReference type="InterPro" id="IPR010978">
    <property type="entry name" value="tRNA-bd_arm"/>
</dbReference>
<dbReference type="CDD" id="cd00770">
    <property type="entry name" value="SerRS_core"/>
    <property type="match status" value="1"/>
</dbReference>
<reference evidence="10 11" key="1">
    <citation type="submission" date="2020-08" db="EMBL/GenBank/DDBJ databases">
        <title>Genome sequence of Tessaracoccus defluvii JCM 17540T.</title>
        <authorList>
            <person name="Hyun D.-W."/>
            <person name="Bae J.-W."/>
        </authorList>
    </citation>
    <scope>NUCLEOTIDE SEQUENCE [LARGE SCALE GENOMIC DNA]</scope>
    <source>
        <strain evidence="10 11">JCM 17540</strain>
    </source>
</reference>
<dbReference type="RefSeq" id="WP_187720274.1">
    <property type="nucleotide sequence ID" value="NZ_BAABBL010000007.1"/>
</dbReference>
<comment type="function">
    <text evidence="6">Catalyzes the attachment of serine to tRNA(Ser). Is also able to aminoacylate tRNA(Sec) with serine, to form the misacylated tRNA L-seryl-tRNA(Sec), which will be further converted into selenocysteinyl-tRNA(Sec).</text>
</comment>
<dbReference type="NCBIfam" id="TIGR00414">
    <property type="entry name" value="serS"/>
    <property type="match status" value="1"/>
</dbReference>
<dbReference type="InterPro" id="IPR002314">
    <property type="entry name" value="aa-tRNA-synt_IIb"/>
</dbReference>
<proteinExistence type="inferred from homology"/>
<evidence type="ECO:0000256" key="6">
    <source>
        <dbReference type="HAMAP-Rule" id="MF_00176"/>
    </source>
</evidence>
<evidence type="ECO:0000256" key="1">
    <source>
        <dbReference type="ARBA" id="ARBA00022598"/>
    </source>
</evidence>
<dbReference type="PRINTS" id="PR00981">
    <property type="entry name" value="TRNASYNTHSER"/>
</dbReference>
<dbReference type="Pfam" id="PF00587">
    <property type="entry name" value="tRNA-synt_2b"/>
    <property type="match status" value="1"/>
</dbReference>
<dbReference type="GO" id="GO:0005524">
    <property type="term" value="F:ATP binding"/>
    <property type="evidence" value="ECO:0007669"/>
    <property type="project" value="UniProtKB-UniRule"/>
</dbReference>
<feature type="binding site" evidence="7">
    <location>
        <position position="380"/>
    </location>
    <ligand>
        <name>L-serine</name>
        <dbReference type="ChEBI" id="CHEBI:33384"/>
    </ligand>
</feature>
<dbReference type="Gene3D" id="1.10.287.40">
    <property type="entry name" value="Serine-tRNA synthetase, tRNA binding domain"/>
    <property type="match status" value="1"/>
</dbReference>
<comment type="subcellular location">
    <subcellularLocation>
        <location evidence="6">Cytoplasm</location>
    </subcellularLocation>
</comment>
<feature type="site" description="Important for serine binding" evidence="7">
    <location>
        <position position="382"/>
    </location>
</feature>
<comment type="similarity">
    <text evidence="6">Belongs to the class-II aminoacyl-tRNA synthetase family. Type-1 seryl-tRNA synthetase subfamily.</text>
</comment>
<comment type="domain">
    <text evidence="6">Consists of two distinct domains, a catalytic core and a N-terminal extension that is involved in tRNA binding.</text>
</comment>
<dbReference type="EC" id="6.1.1.11" evidence="6"/>
<dbReference type="InterPro" id="IPR002317">
    <property type="entry name" value="Ser-tRNA-ligase_type_1"/>
</dbReference>
<dbReference type="AlphaFoldDB" id="A0A7H0H3M2"/>
<keyword evidence="11" id="KW-1185">Reference proteome</keyword>
<comment type="catalytic activity">
    <reaction evidence="6">
        <text>tRNA(Ser) + L-serine + ATP = L-seryl-tRNA(Ser) + AMP + diphosphate + H(+)</text>
        <dbReference type="Rhea" id="RHEA:12292"/>
        <dbReference type="Rhea" id="RHEA-COMP:9669"/>
        <dbReference type="Rhea" id="RHEA-COMP:9703"/>
        <dbReference type="ChEBI" id="CHEBI:15378"/>
        <dbReference type="ChEBI" id="CHEBI:30616"/>
        <dbReference type="ChEBI" id="CHEBI:33019"/>
        <dbReference type="ChEBI" id="CHEBI:33384"/>
        <dbReference type="ChEBI" id="CHEBI:78442"/>
        <dbReference type="ChEBI" id="CHEBI:78533"/>
        <dbReference type="ChEBI" id="CHEBI:456215"/>
        <dbReference type="EC" id="6.1.1.11"/>
    </reaction>
</comment>
<evidence type="ECO:0000256" key="4">
    <source>
        <dbReference type="ARBA" id="ARBA00022917"/>
    </source>
</evidence>
<dbReference type="EMBL" id="CP060789">
    <property type="protein sequence ID" value="QNP55138.1"/>
    <property type="molecule type" value="Genomic_DNA"/>
</dbReference>
<keyword evidence="5 6" id="KW-0030">Aminoacyl-tRNA synthetase</keyword>
<keyword evidence="4 6" id="KW-0648">Protein biosynthesis</keyword>
<dbReference type="InterPro" id="IPR033729">
    <property type="entry name" value="SerRS_core"/>
</dbReference>
<comment type="subunit">
    <text evidence="6">Homodimer. The tRNA molecule binds across the dimer.</text>
</comment>
<dbReference type="PIRSF" id="PIRSF001529">
    <property type="entry name" value="Ser-tRNA-synth_IIa"/>
    <property type="match status" value="1"/>
</dbReference>
<keyword evidence="3 6" id="KW-0067">ATP-binding</keyword>
<feature type="binding site" evidence="7">
    <location>
        <position position="230"/>
    </location>
    <ligand>
        <name>L-serine</name>
        <dbReference type="ChEBI" id="CHEBI:33384"/>
    </ligand>
</feature>
<dbReference type="Gene3D" id="3.30.930.10">
    <property type="entry name" value="Bira Bifunctional Protein, Domain 2"/>
    <property type="match status" value="1"/>
</dbReference>
<feature type="binding site" evidence="7">
    <location>
        <position position="261"/>
    </location>
    <ligand>
        <name>L-serine</name>
        <dbReference type="ChEBI" id="CHEBI:33384"/>
    </ligand>
</feature>
<dbReference type="SUPFAM" id="SSF46589">
    <property type="entry name" value="tRNA-binding arm"/>
    <property type="match status" value="1"/>
</dbReference>
<dbReference type="PANTHER" id="PTHR11778">
    <property type="entry name" value="SERYL-TRNA SYNTHETASE"/>
    <property type="match status" value="1"/>
</dbReference>
<dbReference type="GO" id="GO:0005737">
    <property type="term" value="C:cytoplasm"/>
    <property type="evidence" value="ECO:0007669"/>
    <property type="project" value="UniProtKB-SubCell"/>
</dbReference>
<comment type="catalytic activity">
    <reaction evidence="6">
        <text>tRNA(Sec) + L-serine + ATP = L-seryl-tRNA(Sec) + AMP + diphosphate + H(+)</text>
        <dbReference type="Rhea" id="RHEA:42580"/>
        <dbReference type="Rhea" id="RHEA-COMP:9742"/>
        <dbReference type="Rhea" id="RHEA-COMP:10128"/>
        <dbReference type="ChEBI" id="CHEBI:15378"/>
        <dbReference type="ChEBI" id="CHEBI:30616"/>
        <dbReference type="ChEBI" id="CHEBI:33019"/>
        <dbReference type="ChEBI" id="CHEBI:33384"/>
        <dbReference type="ChEBI" id="CHEBI:78442"/>
        <dbReference type="ChEBI" id="CHEBI:78533"/>
        <dbReference type="ChEBI" id="CHEBI:456215"/>
        <dbReference type="EC" id="6.1.1.11"/>
    </reaction>
</comment>
<comment type="pathway">
    <text evidence="6">Aminoacyl-tRNA biosynthesis; selenocysteinyl-tRNA(Sec) biosynthesis; L-seryl-tRNA(Sec) from L-serine and tRNA(Sec): step 1/1.</text>
</comment>
<dbReference type="GO" id="GO:0006434">
    <property type="term" value="P:seryl-tRNA aminoacylation"/>
    <property type="evidence" value="ECO:0007669"/>
    <property type="project" value="UniProtKB-UniRule"/>
</dbReference>
<feature type="binding site" evidence="6">
    <location>
        <position position="277"/>
    </location>
    <ligand>
        <name>ATP</name>
        <dbReference type="ChEBI" id="CHEBI:30616"/>
    </ligand>
</feature>
<dbReference type="SUPFAM" id="SSF55681">
    <property type="entry name" value="Class II aaRS and biotin synthetases"/>
    <property type="match status" value="1"/>
</dbReference>
<keyword evidence="2 6" id="KW-0547">Nucleotide-binding</keyword>
<evidence type="ECO:0000313" key="11">
    <source>
        <dbReference type="Proteomes" id="UP000516117"/>
    </source>
</evidence>
<dbReference type="Proteomes" id="UP000516117">
    <property type="component" value="Chromosome"/>
</dbReference>
<name>A0A7H0H3M2_9ACTN</name>
<dbReference type="PROSITE" id="PS50862">
    <property type="entry name" value="AA_TRNA_LIGASE_II"/>
    <property type="match status" value="1"/>
</dbReference>
<dbReference type="InterPro" id="IPR015866">
    <property type="entry name" value="Ser-tRNA-synth_1_N"/>
</dbReference>